<feature type="region of interest" description="Disordered" evidence="4">
    <location>
        <begin position="299"/>
        <end position="325"/>
    </location>
</feature>
<dbReference type="Gene3D" id="3.40.50.300">
    <property type="entry name" value="P-loop containing nucleotide triphosphate hydrolases"/>
    <property type="match status" value="1"/>
</dbReference>
<dbReference type="PANTHER" id="PTHR45626:SF16">
    <property type="entry name" value="ATP-DEPENDENT HELICASE ULS1"/>
    <property type="match status" value="1"/>
</dbReference>
<dbReference type="Pfam" id="PF00271">
    <property type="entry name" value="Helicase_C"/>
    <property type="match status" value="1"/>
</dbReference>
<reference evidence="7" key="1">
    <citation type="submission" date="2021-03" db="EMBL/GenBank/DDBJ databases">
        <title>Revisited historic fungal species revealed as producer of novel bioactive compounds through whole genome sequencing and comparative genomics.</title>
        <authorList>
            <person name="Vignolle G.A."/>
            <person name="Hochenegger N."/>
            <person name="Mach R.L."/>
            <person name="Mach-Aigner A.R."/>
            <person name="Javad Rahimi M."/>
            <person name="Salim K.A."/>
            <person name="Chan C.M."/>
            <person name="Lim L.B.L."/>
            <person name="Cai F."/>
            <person name="Druzhinina I.S."/>
            <person name="U'Ren J.M."/>
            <person name="Derntl C."/>
        </authorList>
    </citation>
    <scope>NUCLEOTIDE SEQUENCE</scope>
    <source>
        <strain evidence="7">TUCIM 5799</strain>
    </source>
</reference>
<evidence type="ECO:0000256" key="3">
    <source>
        <dbReference type="ARBA" id="ARBA00022840"/>
    </source>
</evidence>
<dbReference type="SMART" id="SM00490">
    <property type="entry name" value="HELICc"/>
    <property type="match status" value="1"/>
</dbReference>
<keyword evidence="2" id="KW-0378">Hydrolase</keyword>
<keyword evidence="1" id="KW-0547">Nucleotide-binding</keyword>
<dbReference type="InterPro" id="IPR027417">
    <property type="entry name" value="P-loop_NTPase"/>
</dbReference>
<dbReference type="InterPro" id="IPR014001">
    <property type="entry name" value="Helicase_ATP-bd"/>
</dbReference>
<evidence type="ECO:0000313" key="7">
    <source>
        <dbReference type="EMBL" id="KAI1847465.1"/>
    </source>
</evidence>
<evidence type="ECO:0000256" key="2">
    <source>
        <dbReference type="ARBA" id="ARBA00022801"/>
    </source>
</evidence>
<keyword evidence="8" id="KW-1185">Reference proteome</keyword>
<dbReference type="PROSITE" id="PS51194">
    <property type="entry name" value="HELICASE_CTER"/>
    <property type="match status" value="1"/>
</dbReference>
<evidence type="ECO:0000313" key="8">
    <source>
        <dbReference type="Proteomes" id="UP000829685"/>
    </source>
</evidence>
<evidence type="ECO:0000259" key="5">
    <source>
        <dbReference type="PROSITE" id="PS51192"/>
    </source>
</evidence>
<evidence type="ECO:0000256" key="1">
    <source>
        <dbReference type="ARBA" id="ARBA00022741"/>
    </source>
</evidence>
<dbReference type="GO" id="GO:0008094">
    <property type="term" value="F:ATP-dependent activity, acting on DNA"/>
    <property type="evidence" value="ECO:0007669"/>
    <property type="project" value="TreeGrafter"/>
</dbReference>
<feature type="domain" description="Helicase ATP-binding" evidence="5">
    <location>
        <begin position="357"/>
        <end position="548"/>
    </location>
</feature>
<dbReference type="Pfam" id="PF00176">
    <property type="entry name" value="SNF2-rel_dom"/>
    <property type="match status" value="1"/>
</dbReference>
<organism evidence="7 8">
    <name type="scientific">Neoarthrinium moseri</name>
    <dbReference type="NCBI Taxonomy" id="1658444"/>
    <lineage>
        <taxon>Eukaryota</taxon>
        <taxon>Fungi</taxon>
        <taxon>Dikarya</taxon>
        <taxon>Ascomycota</taxon>
        <taxon>Pezizomycotina</taxon>
        <taxon>Sordariomycetes</taxon>
        <taxon>Xylariomycetidae</taxon>
        <taxon>Amphisphaeriales</taxon>
        <taxon>Apiosporaceae</taxon>
        <taxon>Neoarthrinium</taxon>
    </lineage>
</organism>
<dbReference type="Proteomes" id="UP000829685">
    <property type="component" value="Unassembled WGS sequence"/>
</dbReference>
<dbReference type="GO" id="GO:0000724">
    <property type="term" value="P:double-strand break repair via homologous recombination"/>
    <property type="evidence" value="ECO:0007669"/>
    <property type="project" value="TreeGrafter"/>
</dbReference>
<dbReference type="SUPFAM" id="SSF52540">
    <property type="entry name" value="P-loop containing nucleoside triphosphate hydrolases"/>
    <property type="match status" value="2"/>
</dbReference>
<evidence type="ECO:0000256" key="4">
    <source>
        <dbReference type="SAM" id="MobiDB-lite"/>
    </source>
</evidence>
<dbReference type="CDD" id="cd18008">
    <property type="entry name" value="DEXDc_SHPRH-like"/>
    <property type="match status" value="1"/>
</dbReference>
<dbReference type="SMART" id="SM00487">
    <property type="entry name" value="DEXDc"/>
    <property type="match status" value="1"/>
</dbReference>
<dbReference type="PROSITE" id="PS51192">
    <property type="entry name" value="HELICASE_ATP_BIND_1"/>
    <property type="match status" value="1"/>
</dbReference>
<comment type="caution">
    <text evidence="7">The sequence shown here is derived from an EMBL/GenBank/DDBJ whole genome shotgun (WGS) entry which is preliminary data.</text>
</comment>
<dbReference type="AlphaFoldDB" id="A0A9P9W7M8"/>
<protein>
    <submittedName>
        <fullName evidence="7">Uncharacterized protein</fullName>
    </submittedName>
</protein>
<dbReference type="EMBL" id="JAFIMR010000102">
    <property type="protein sequence ID" value="KAI1847465.1"/>
    <property type="molecule type" value="Genomic_DNA"/>
</dbReference>
<dbReference type="GO" id="GO:0016787">
    <property type="term" value="F:hydrolase activity"/>
    <property type="evidence" value="ECO:0007669"/>
    <property type="project" value="UniProtKB-KW"/>
</dbReference>
<dbReference type="GO" id="GO:0005524">
    <property type="term" value="F:ATP binding"/>
    <property type="evidence" value="ECO:0007669"/>
    <property type="project" value="UniProtKB-KW"/>
</dbReference>
<evidence type="ECO:0000259" key="6">
    <source>
        <dbReference type="PROSITE" id="PS51194"/>
    </source>
</evidence>
<dbReference type="GO" id="GO:0005634">
    <property type="term" value="C:nucleus"/>
    <property type="evidence" value="ECO:0007669"/>
    <property type="project" value="TreeGrafter"/>
</dbReference>
<name>A0A9P9W7M8_9PEZI</name>
<dbReference type="InterPro" id="IPR038718">
    <property type="entry name" value="SNF2-like_sf"/>
</dbReference>
<dbReference type="InterPro" id="IPR001650">
    <property type="entry name" value="Helicase_C-like"/>
</dbReference>
<dbReference type="Gene3D" id="3.40.50.10810">
    <property type="entry name" value="Tandem AAA-ATPase domain"/>
    <property type="match status" value="1"/>
</dbReference>
<dbReference type="InterPro" id="IPR000330">
    <property type="entry name" value="SNF2_N"/>
</dbReference>
<gene>
    <name evidence="7" type="ORF">JX265_013970</name>
</gene>
<dbReference type="PANTHER" id="PTHR45626">
    <property type="entry name" value="TRANSCRIPTION TERMINATION FACTOR 2-RELATED"/>
    <property type="match status" value="1"/>
</dbReference>
<sequence length="896" mass="99864">MSKLRRLLPAPSSAADSAVIGLSLTDELNTSQFQATGETEANVSAYHANALEYPKIIDTVISEYNHQSGPSTGQSQCKSYTAGDTPTAALSYPLAAQDRICYKNEPDVEFQLSETENRTASFTRKRAYEHLLLNPAERLVPQPKTQRLFFDAEGSSEGIRSCQLAQGALNYTGHNVDSRRPTHSTIPDFQLLDYYSNLVDTNPYQLSAPDDLNGEYINPRTAFRQVLPYMQLDTSSSDMYDALPLIPGSVDVNGTCARPLESQRTTTLPIGNDLCVDFGNYLVPTNSNDRYLISSPQNRVGDESIPSPELTLVGPPEIHENSPTDRTMLDRHGDPAHRMVHPLYGHQTIALGWMQQQEADETKKGGILADAMGLGKTITTLALIMTRPPVALCNSFPAPTLVVAPTALLDQWESEAADKVMIQYRLKILNAHRHKCTYDELRSCDLVLTSYGKLRNEMYALDQHLKVRSVECGEQLSDDLGDRFPFMAPQSLFYRIILDEAQVVKNAKTDVARAVRKIRAEYRWCLTATPMMNSVNELAALLQFLRIEPYGNPQGVDELFGTLHGRQQRVRTSDAPIPQLGALLQTIMLRRTQHSTIRGQPILNLPRKFEWVDSVVLSGRERDCYQHAETQMRLQVSGLIAQGLTRRRYAASLGMLMRLSQACCYPNTDTFEQHGGADKHLPNLETLRKHAAHNTDARQQYMKHLRTISSDSAKIAKCIEILRSTTGKVLVFSQWTFLLDLLEAEISRERIDFCRYDGAMKPHQRSNTVASFTNGNGIKVMLISLHAGNCGLNLSAASHVILMDPCWNPFVEDQAIGRAHRIGQTQEVHVHRILAEGTVEDRIIEFQRRKRAQVNVVLGDSAAQSTGELSTDDLAFLCGLVGEKGVHEFEDGAIAD</sequence>
<feature type="domain" description="Helicase C-terminal" evidence="6">
    <location>
        <begin position="714"/>
        <end position="862"/>
    </location>
</feature>
<dbReference type="InterPro" id="IPR050628">
    <property type="entry name" value="SNF2_RAD54_helicase_TF"/>
</dbReference>
<dbReference type="InterPro" id="IPR049730">
    <property type="entry name" value="SNF2/RAD54-like_C"/>
</dbReference>
<keyword evidence="3" id="KW-0067">ATP-binding</keyword>
<dbReference type="CDD" id="cd18793">
    <property type="entry name" value="SF2_C_SNF"/>
    <property type="match status" value="1"/>
</dbReference>
<dbReference type="GO" id="GO:0005737">
    <property type="term" value="C:cytoplasm"/>
    <property type="evidence" value="ECO:0007669"/>
    <property type="project" value="TreeGrafter"/>
</dbReference>
<accession>A0A9P9W7M8</accession>
<proteinExistence type="predicted"/>